<reference evidence="2" key="1">
    <citation type="submission" date="2016-10" db="EMBL/GenBank/DDBJ databases">
        <authorList>
            <person name="Varghese N."/>
            <person name="Submissions S."/>
        </authorList>
    </citation>
    <scope>NUCLEOTIDE SEQUENCE [LARGE SCALE GENOMIC DNA]</scope>
    <source>
        <strain evidence="2">BL47</strain>
    </source>
</reference>
<protein>
    <submittedName>
        <fullName evidence="1">Uncharacterized protein</fullName>
    </submittedName>
</protein>
<evidence type="ECO:0000313" key="1">
    <source>
        <dbReference type="EMBL" id="SDM68478.1"/>
    </source>
</evidence>
<proteinExistence type="predicted"/>
<name>A0A1G9V8D2_9HYPH</name>
<organism evidence="1 2">
    <name type="scientific">Methylobacterium phyllostachyos</name>
    <dbReference type="NCBI Taxonomy" id="582672"/>
    <lineage>
        <taxon>Bacteria</taxon>
        <taxon>Pseudomonadati</taxon>
        <taxon>Pseudomonadota</taxon>
        <taxon>Alphaproteobacteria</taxon>
        <taxon>Hyphomicrobiales</taxon>
        <taxon>Methylobacteriaceae</taxon>
        <taxon>Methylobacterium</taxon>
    </lineage>
</organism>
<gene>
    <name evidence="1" type="ORF">SAMN05216360_103105</name>
</gene>
<dbReference type="AlphaFoldDB" id="A0A1G9V8D2"/>
<dbReference type="OrthoDB" id="9918037at2"/>
<dbReference type="EMBL" id="FNHS01000003">
    <property type="protein sequence ID" value="SDM68478.1"/>
    <property type="molecule type" value="Genomic_DNA"/>
</dbReference>
<dbReference type="Proteomes" id="UP000198704">
    <property type="component" value="Unassembled WGS sequence"/>
</dbReference>
<dbReference type="STRING" id="582672.SAMN05216360_103105"/>
<sequence length="190" mass="20590">MTDTKKITDTASIPALIEAAEARASCKLGMAAARKRFAIILDKADAEALRIKPRLILEVEARKGTVDLSYIWEGGIAYSISDEPGEPDRQALTVAHARRSPVFAALDLLRQDLERHAERAEEVAEEAFTGVDENVTLNGSDYDWDADEAVSTYCGDDNVPVIASVMAADILRPRLAKAQAAHLAELAENA</sequence>
<dbReference type="RefSeq" id="WP_091714080.1">
    <property type="nucleotide sequence ID" value="NZ_FNHS01000003.1"/>
</dbReference>
<evidence type="ECO:0000313" key="2">
    <source>
        <dbReference type="Proteomes" id="UP000198704"/>
    </source>
</evidence>
<keyword evidence="2" id="KW-1185">Reference proteome</keyword>
<accession>A0A1G9V8D2</accession>